<dbReference type="AlphaFoldDB" id="A0A0K1PJ84"/>
<dbReference type="Proteomes" id="UP000055590">
    <property type="component" value="Chromosome"/>
</dbReference>
<keyword evidence="3 4" id="KW-0408">Iron</keyword>
<organism evidence="7 8">
    <name type="scientific">Vulgatibacter incomptus</name>
    <dbReference type="NCBI Taxonomy" id="1391653"/>
    <lineage>
        <taxon>Bacteria</taxon>
        <taxon>Pseudomonadati</taxon>
        <taxon>Myxococcota</taxon>
        <taxon>Myxococcia</taxon>
        <taxon>Myxococcales</taxon>
        <taxon>Cystobacterineae</taxon>
        <taxon>Vulgatibacteraceae</taxon>
        <taxon>Vulgatibacter</taxon>
    </lineage>
</organism>
<evidence type="ECO:0000313" key="8">
    <source>
        <dbReference type="Proteomes" id="UP000055590"/>
    </source>
</evidence>
<dbReference type="PROSITE" id="PS51007">
    <property type="entry name" value="CYTC"/>
    <property type="match status" value="1"/>
</dbReference>
<proteinExistence type="predicted"/>
<evidence type="ECO:0000313" key="7">
    <source>
        <dbReference type="EMBL" id="AKU93164.1"/>
    </source>
</evidence>
<evidence type="ECO:0000256" key="3">
    <source>
        <dbReference type="ARBA" id="ARBA00023004"/>
    </source>
</evidence>
<keyword evidence="8" id="KW-1185">Reference proteome</keyword>
<feature type="chain" id="PRO_5005465560" description="Cytochrome c domain-containing protein" evidence="5">
    <location>
        <begin position="28"/>
        <end position="130"/>
    </location>
</feature>
<dbReference type="KEGG" id="vin:AKJ08_3551"/>
<keyword evidence="1 4" id="KW-0349">Heme</keyword>
<dbReference type="OrthoDB" id="9811281at2"/>
<feature type="signal peptide" evidence="5">
    <location>
        <begin position="1"/>
        <end position="27"/>
    </location>
</feature>
<evidence type="ECO:0000256" key="1">
    <source>
        <dbReference type="ARBA" id="ARBA00022617"/>
    </source>
</evidence>
<dbReference type="InterPro" id="IPR036909">
    <property type="entry name" value="Cyt_c-like_dom_sf"/>
</dbReference>
<dbReference type="SUPFAM" id="SSF46626">
    <property type="entry name" value="Cytochrome c"/>
    <property type="match status" value="1"/>
</dbReference>
<evidence type="ECO:0000256" key="4">
    <source>
        <dbReference type="PROSITE-ProRule" id="PRU00433"/>
    </source>
</evidence>
<dbReference type="RefSeq" id="WP_050727228.1">
    <property type="nucleotide sequence ID" value="NZ_CP012332.1"/>
</dbReference>
<dbReference type="EMBL" id="CP012332">
    <property type="protein sequence ID" value="AKU93164.1"/>
    <property type="molecule type" value="Genomic_DNA"/>
</dbReference>
<feature type="domain" description="Cytochrome c" evidence="6">
    <location>
        <begin position="37"/>
        <end position="125"/>
    </location>
</feature>
<evidence type="ECO:0000259" key="6">
    <source>
        <dbReference type="PROSITE" id="PS51007"/>
    </source>
</evidence>
<accession>A0A0K1PJ84</accession>
<protein>
    <recommendedName>
        <fullName evidence="6">Cytochrome c domain-containing protein</fullName>
    </recommendedName>
</protein>
<evidence type="ECO:0000256" key="5">
    <source>
        <dbReference type="SAM" id="SignalP"/>
    </source>
</evidence>
<dbReference type="GO" id="GO:0020037">
    <property type="term" value="F:heme binding"/>
    <property type="evidence" value="ECO:0007669"/>
    <property type="project" value="InterPro"/>
</dbReference>
<sequence length="130" mass="14134">MSSQIDSHLLTWSRLAGLAAGALLALAGCSSSPNCDDLLPAGSASFRDVAPMFTDKGPKGCAQCHNTKEPVYGLNFEGPAVTYDALNRRFDAIYDQVETGSMPRKGERWTQADLKLLRSWYCQGAIYETP</sequence>
<dbReference type="InterPro" id="IPR009056">
    <property type="entry name" value="Cyt_c-like_dom"/>
</dbReference>
<gene>
    <name evidence="7" type="ORF">AKJ08_3551</name>
</gene>
<dbReference type="STRING" id="1391653.AKJ08_3551"/>
<evidence type="ECO:0000256" key="2">
    <source>
        <dbReference type="ARBA" id="ARBA00022723"/>
    </source>
</evidence>
<reference evidence="7 8" key="1">
    <citation type="submission" date="2015-08" db="EMBL/GenBank/DDBJ databases">
        <authorList>
            <person name="Babu N.S."/>
            <person name="Beckwith C.J."/>
            <person name="Beseler K.G."/>
            <person name="Brison A."/>
            <person name="Carone J.V."/>
            <person name="Caskin T.P."/>
            <person name="Diamond M."/>
            <person name="Durham M.E."/>
            <person name="Foxe J.M."/>
            <person name="Go M."/>
            <person name="Henderson B.A."/>
            <person name="Jones I.B."/>
            <person name="McGettigan J.A."/>
            <person name="Micheletti S.J."/>
            <person name="Nasrallah M.E."/>
            <person name="Ortiz D."/>
            <person name="Piller C.R."/>
            <person name="Privatt S.R."/>
            <person name="Schneider S.L."/>
            <person name="Sharp S."/>
            <person name="Smith T.C."/>
            <person name="Stanton J.D."/>
            <person name="Ullery H.E."/>
            <person name="Wilson R.J."/>
            <person name="Serrano M.G."/>
            <person name="Buck G."/>
            <person name="Lee V."/>
            <person name="Wang Y."/>
            <person name="Carvalho R."/>
            <person name="Voegtly L."/>
            <person name="Shi R."/>
            <person name="Duckworth R."/>
            <person name="Johnson A."/>
            <person name="Loviza R."/>
            <person name="Walstead R."/>
            <person name="Shah Z."/>
            <person name="Kiflezghi M."/>
            <person name="Wade K."/>
            <person name="Ball S.L."/>
            <person name="Bradley K.W."/>
            <person name="Asai D.J."/>
            <person name="Bowman C.A."/>
            <person name="Russell D.A."/>
            <person name="Pope W.H."/>
            <person name="Jacobs-Sera D."/>
            <person name="Hendrix R.W."/>
            <person name="Hatfull G.F."/>
        </authorList>
    </citation>
    <scope>NUCLEOTIDE SEQUENCE [LARGE SCALE GENOMIC DNA]</scope>
    <source>
        <strain evidence="7 8">DSM 27710</strain>
    </source>
</reference>
<dbReference type="GO" id="GO:0046872">
    <property type="term" value="F:metal ion binding"/>
    <property type="evidence" value="ECO:0007669"/>
    <property type="project" value="UniProtKB-KW"/>
</dbReference>
<name>A0A0K1PJ84_9BACT</name>
<keyword evidence="5" id="KW-0732">Signal</keyword>
<keyword evidence="2 4" id="KW-0479">Metal-binding</keyword>
<dbReference type="GO" id="GO:0009055">
    <property type="term" value="F:electron transfer activity"/>
    <property type="evidence" value="ECO:0007669"/>
    <property type="project" value="InterPro"/>
</dbReference>